<comment type="caution">
    <text evidence="4">Lacks conserved residue(s) required for the propagation of feature annotation.</text>
</comment>
<comment type="subunit">
    <text evidence="4">Homodimer.</text>
</comment>
<keyword evidence="3 4" id="KW-0413">Isomerase</keyword>
<dbReference type="SUPFAM" id="SSF55120">
    <property type="entry name" value="Pseudouridine synthase"/>
    <property type="match status" value="1"/>
</dbReference>
<dbReference type="InterPro" id="IPR020095">
    <property type="entry name" value="PsdUridine_synth_TruA_C"/>
</dbReference>
<dbReference type="Gene3D" id="3.30.70.660">
    <property type="entry name" value="Pseudouridine synthase I, catalytic domain, C-terminal subdomain"/>
    <property type="match status" value="1"/>
</dbReference>
<dbReference type="PIRSF" id="PIRSF001430">
    <property type="entry name" value="tRNA_psdUrid_synth"/>
    <property type="match status" value="1"/>
</dbReference>
<proteinExistence type="inferred from homology"/>
<evidence type="ECO:0000256" key="6">
    <source>
        <dbReference type="PIRSR" id="PIRSR001430-2"/>
    </source>
</evidence>
<evidence type="ECO:0000256" key="4">
    <source>
        <dbReference type="HAMAP-Rule" id="MF_00171"/>
    </source>
</evidence>
<evidence type="ECO:0000256" key="5">
    <source>
        <dbReference type="PIRSR" id="PIRSR001430-1"/>
    </source>
</evidence>
<dbReference type="HAMAP" id="MF_00171">
    <property type="entry name" value="TruA"/>
    <property type="match status" value="1"/>
</dbReference>
<dbReference type="GO" id="GO:0160147">
    <property type="term" value="F:tRNA pseudouridine(38-40) synthase activity"/>
    <property type="evidence" value="ECO:0007669"/>
    <property type="project" value="UniProtKB-EC"/>
</dbReference>
<dbReference type="Pfam" id="PF01416">
    <property type="entry name" value="PseudoU_synth_1"/>
    <property type="match status" value="2"/>
</dbReference>
<sequence length="236" mass="27984">MRNIKIIIEYDGTDFYGWQTQPHKRTVQGEIKNAIKKITGEDVRIIGAARTDKGVHAVGQVANFFLKKEIKNDELKKGLNAVLPEDIYIKELEEVYEDFHSRFYAKSRLYKYFIFCGKSPLRRRFSWEFERFIEIDKANEIASLFLKEADFKYLSTKDEGLCNVLVSRFYKDNEYIVYEIEANRFLRRMVRHILGVIISVYLGKFNILHIDDIFKGRKKCLLLPPPQGLYLWEVKY</sequence>
<dbReference type="InterPro" id="IPR020103">
    <property type="entry name" value="PsdUridine_synth_cat_dom_sf"/>
</dbReference>
<gene>
    <name evidence="4 9" type="primary">truA</name>
    <name evidence="9" type="ORF">ENV67_03700</name>
</gene>
<comment type="similarity">
    <text evidence="1 4 7">Belongs to the tRNA pseudouridine synthase TruA family.</text>
</comment>
<feature type="active site" description="Nucleophile" evidence="4 5">
    <location>
        <position position="52"/>
    </location>
</feature>
<feature type="domain" description="Pseudouridine synthase I TruA alpha/beta" evidence="8">
    <location>
        <begin position="7"/>
        <end position="103"/>
    </location>
</feature>
<organism evidence="9">
    <name type="scientific">candidate division WOR-3 bacterium</name>
    <dbReference type="NCBI Taxonomy" id="2052148"/>
    <lineage>
        <taxon>Bacteria</taxon>
        <taxon>Bacteria division WOR-3</taxon>
    </lineage>
</organism>
<dbReference type="PANTHER" id="PTHR11142:SF0">
    <property type="entry name" value="TRNA PSEUDOURIDINE SYNTHASE-LIKE 1"/>
    <property type="match status" value="1"/>
</dbReference>
<accession>A0A7C4YRJ5</accession>
<feature type="binding site" evidence="4 6">
    <location>
        <position position="110"/>
    </location>
    <ligand>
        <name>substrate</name>
    </ligand>
</feature>
<protein>
    <recommendedName>
        <fullName evidence="4">tRNA pseudouridine synthase A</fullName>
        <ecNumber evidence="4">5.4.99.12</ecNumber>
    </recommendedName>
    <alternativeName>
        <fullName evidence="4">tRNA pseudouridine(38-40) synthase</fullName>
    </alternativeName>
    <alternativeName>
        <fullName evidence="4">tRNA pseudouridylate synthase I</fullName>
    </alternativeName>
    <alternativeName>
        <fullName evidence="4">tRNA-uridine isomerase I</fullName>
    </alternativeName>
</protein>
<feature type="domain" description="Pseudouridine synthase I TruA alpha/beta" evidence="8">
    <location>
        <begin position="171"/>
        <end position="236"/>
    </location>
</feature>
<keyword evidence="2 4" id="KW-0819">tRNA processing</keyword>
<evidence type="ECO:0000256" key="2">
    <source>
        <dbReference type="ARBA" id="ARBA00022694"/>
    </source>
</evidence>
<dbReference type="GO" id="GO:0031119">
    <property type="term" value="P:tRNA pseudouridine synthesis"/>
    <property type="evidence" value="ECO:0007669"/>
    <property type="project" value="UniProtKB-UniRule"/>
</dbReference>
<dbReference type="NCBIfam" id="TIGR00071">
    <property type="entry name" value="hisT_truA"/>
    <property type="match status" value="1"/>
</dbReference>
<evidence type="ECO:0000256" key="7">
    <source>
        <dbReference type="RuleBase" id="RU003792"/>
    </source>
</evidence>
<dbReference type="InterPro" id="IPR020094">
    <property type="entry name" value="TruA/RsuA/RluB/E/F_N"/>
</dbReference>
<dbReference type="InterPro" id="IPR001406">
    <property type="entry name" value="PsdUridine_synth_TruA"/>
</dbReference>
<dbReference type="GO" id="GO:0003723">
    <property type="term" value="F:RNA binding"/>
    <property type="evidence" value="ECO:0007669"/>
    <property type="project" value="InterPro"/>
</dbReference>
<reference evidence="9" key="1">
    <citation type="journal article" date="2020" name="mSystems">
        <title>Genome- and Community-Level Interaction Insights into Carbon Utilization and Element Cycling Functions of Hydrothermarchaeota in Hydrothermal Sediment.</title>
        <authorList>
            <person name="Zhou Z."/>
            <person name="Liu Y."/>
            <person name="Xu W."/>
            <person name="Pan J."/>
            <person name="Luo Z.H."/>
            <person name="Li M."/>
        </authorList>
    </citation>
    <scope>NUCLEOTIDE SEQUENCE [LARGE SCALE GENOMIC DNA]</scope>
    <source>
        <strain evidence="9">SpSt-780</strain>
    </source>
</reference>
<dbReference type="CDD" id="cd02570">
    <property type="entry name" value="PseudoU_synth_EcTruA"/>
    <property type="match status" value="1"/>
</dbReference>
<dbReference type="Gene3D" id="3.30.70.580">
    <property type="entry name" value="Pseudouridine synthase I, catalytic domain, N-terminal subdomain"/>
    <property type="match status" value="1"/>
</dbReference>
<dbReference type="InterPro" id="IPR020097">
    <property type="entry name" value="PsdUridine_synth_TruA_a/b_dom"/>
</dbReference>
<evidence type="ECO:0000256" key="3">
    <source>
        <dbReference type="ARBA" id="ARBA00023235"/>
    </source>
</evidence>
<dbReference type="EC" id="5.4.99.12" evidence="4"/>
<comment type="function">
    <text evidence="4">Formation of pseudouridine at positions 38, 39 and 40 in the anticodon stem and loop of transfer RNAs.</text>
</comment>
<evidence type="ECO:0000256" key="1">
    <source>
        <dbReference type="ARBA" id="ARBA00009375"/>
    </source>
</evidence>
<name>A0A7C4YRJ5_UNCW3</name>
<comment type="caution">
    <text evidence="9">The sequence shown here is derived from an EMBL/GenBank/DDBJ whole genome shotgun (WGS) entry which is preliminary data.</text>
</comment>
<dbReference type="EMBL" id="DTHG01000045">
    <property type="protein sequence ID" value="HGW91628.1"/>
    <property type="molecule type" value="Genomic_DNA"/>
</dbReference>
<evidence type="ECO:0000259" key="8">
    <source>
        <dbReference type="Pfam" id="PF01416"/>
    </source>
</evidence>
<evidence type="ECO:0000313" key="9">
    <source>
        <dbReference type="EMBL" id="HGW91628.1"/>
    </source>
</evidence>
<dbReference type="FunFam" id="3.30.70.580:FF:000001">
    <property type="entry name" value="tRNA pseudouridine synthase A"/>
    <property type="match status" value="1"/>
</dbReference>
<comment type="catalytic activity">
    <reaction evidence="4 7">
        <text>uridine(38/39/40) in tRNA = pseudouridine(38/39/40) in tRNA</text>
        <dbReference type="Rhea" id="RHEA:22376"/>
        <dbReference type="Rhea" id="RHEA-COMP:10085"/>
        <dbReference type="Rhea" id="RHEA-COMP:10087"/>
        <dbReference type="ChEBI" id="CHEBI:65314"/>
        <dbReference type="ChEBI" id="CHEBI:65315"/>
        <dbReference type="EC" id="5.4.99.12"/>
    </reaction>
</comment>
<dbReference type="AlphaFoldDB" id="A0A7C4YRJ5"/>
<dbReference type="PANTHER" id="PTHR11142">
    <property type="entry name" value="PSEUDOURIDYLATE SYNTHASE"/>
    <property type="match status" value="1"/>
</dbReference>